<gene>
    <name evidence="2" type="ORF">GEV26_01700</name>
</gene>
<keyword evidence="1" id="KW-1133">Transmembrane helix</keyword>
<proteinExistence type="predicted"/>
<dbReference type="RefSeq" id="WP_153651460.1">
    <property type="nucleotide sequence ID" value="NZ_CP045737.1"/>
</dbReference>
<organism evidence="2 3">
    <name type="scientific">Aeromicrobium yanjiei</name>
    <dbReference type="NCBI Taxonomy" id="2662028"/>
    <lineage>
        <taxon>Bacteria</taxon>
        <taxon>Bacillati</taxon>
        <taxon>Actinomycetota</taxon>
        <taxon>Actinomycetes</taxon>
        <taxon>Propionibacteriales</taxon>
        <taxon>Nocardioidaceae</taxon>
        <taxon>Aeromicrobium</taxon>
    </lineage>
</organism>
<dbReference type="KEGG" id="aef:GEV26_01700"/>
<keyword evidence="3" id="KW-1185">Reference proteome</keyword>
<name>A0A5Q2MC94_9ACTN</name>
<evidence type="ECO:0000256" key="1">
    <source>
        <dbReference type="SAM" id="Phobius"/>
    </source>
</evidence>
<dbReference type="AlphaFoldDB" id="A0A5Q2MC94"/>
<evidence type="ECO:0000313" key="2">
    <source>
        <dbReference type="EMBL" id="QGG40188.1"/>
    </source>
</evidence>
<protein>
    <submittedName>
        <fullName evidence="2">DUF4244 domain-containing protein</fullName>
    </submittedName>
</protein>
<sequence>MTCRDDRGMATAEYAIGTIGAVLMATVLFKLASLGVDGPWLDGLLERIREALSWRNLFAGMPRLGIGA</sequence>
<dbReference type="Proteomes" id="UP000392064">
    <property type="component" value="Chromosome"/>
</dbReference>
<feature type="transmembrane region" description="Helical" evidence="1">
    <location>
        <begin position="12"/>
        <end position="32"/>
    </location>
</feature>
<keyword evidence="1" id="KW-0472">Membrane</keyword>
<keyword evidence="1" id="KW-0812">Transmembrane</keyword>
<evidence type="ECO:0000313" key="3">
    <source>
        <dbReference type="Proteomes" id="UP000392064"/>
    </source>
</evidence>
<dbReference type="Pfam" id="PF14029">
    <property type="entry name" value="DUF4244"/>
    <property type="match status" value="1"/>
</dbReference>
<accession>A0A5Q2MC94</accession>
<dbReference type="InterPro" id="IPR025338">
    <property type="entry name" value="DUF4244"/>
</dbReference>
<reference evidence="2 3" key="1">
    <citation type="submission" date="2019-11" db="EMBL/GenBank/DDBJ databases">
        <authorList>
            <person name="Li J."/>
        </authorList>
    </citation>
    <scope>NUCLEOTIDE SEQUENCE [LARGE SCALE GENOMIC DNA]</scope>
    <source>
        <strain evidence="2 3">MF47</strain>
    </source>
</reference>
<dbReference type="EMBL" id="CP045737">
    <property type="protein sequence ID" value="QGG40188.1"/>
    <property type="molecule type" value="Genomic_DNA"/>
</dbReference>